<name>A0ABR7KUB2_9SPHI</name>
<evidence type="ECO:0000313" key="1">
    <source>
        <dbReference type="EMBL" id="MBC6111410.1"/>
    </source>
</evidence>
<proteinExistence type="predicted"/>
<keyword evidence="2" id="KW-1185">Reference proteome</keyword>
<gene>
    <name evidence="1" type="ORF">H7U22_13375</name>
</gene>
<accession>A0ABR7KUB2</accession>
<protein>
    <submittedName>
        <fullName evidence="1">Uncharacterized protein</fullName>
    </submittedName>
</protein>
<evidence type="ECO:0000313" key="2">
    <source>
        <dbReference type="Proteomes" id="UP000652755"/>
    </source>
</evidence>
<sequence>MLFRFRYLLFCLSILLMFINGCKKSICGKIKMVSRDVGPMGKTRTILYLETGEQVEVVETDLNPGDVYCN</sequence>
<dbReference type="EMBL" id="JACRYL010000011">
    <property type="protein sequence ID" value="MBC6111410.1"/>
    <property type="molecule type" value="Genomic_DNA"/>
</dbReference>
<dbReference type="Proteomes" id="UP000652755">
    <property type="component" value="Unassembled WGS sequence"/>
</dbReference>
<organism evidence="1 2">
    <name type="scientific">Pedobacter fastidiosus</name>
    <dbReference type="NCBI Taxonomy" id="2765361"/>
    <lineage>
        <taxon>Bacteria</taxon>
        <taxon>Pseudomonadati</taxon>
        <taxon>Bacteroidota</taxon>
        <taxon>Sphingobacteriia</taxon>
        <taxon>Sphingobacteriales</taxon>
        <taxon>Sphingobacteriaceae</taxon>
        <taxon>Pedobacter</taxon>
    </lineage>
</organism>
<dbReference type="RefSeq" id="WP_379017392.1">
    <property type="nucleotide sequence ID" value="NZ_JBHRVK010000001.1"/>
</dbReference>
<reference evidence="1 2" key="1">
    <citation type="submission" date="2020-08" db="EMBL/GenBank/DDBJ databases">
        <authorList>
            <person name="Sun Q."/>
            <person name="Inoue M."/>
        </authorList>
    </citation>
    <scope>NUCLEOTIDE SEQUENCE [LARGE SCALE GENOMIC DNA]</scope>
    <source>
        <strain evidence="1 2">CCM 8938</strain>
    </source>
</reference>
<comment type="caution">
    <text evidence="1">The sequence shown here is derived from an EMBL/GenBank/DDBJ whole genome shotgun (WGS) entry which is preliminary data.</text>
</comment>